<gene>
    <name evidence="2" type="ORF">FNL39_11178</name>
</gene>
<keyword evidence="3" id="KW-1185">Reference proteome</keyword>
<feature type="compositionally biased region" description="Pro residues" evidence="1">
    <location>
        <begin position="339"/>
        <end position="349"/>
    </location>
</feature>
<dbReference type="Proteomes" id="UP000798951">
    <property type="component" value="Unassembled WGS sequence"/>
</dbReference>
<dbReference type="SMART" id="SM00028">
    <property type="entry name" value="TPR"/>
    <property type="match status" value="2"/>
</dbReference>
<proteinExistence type="predicted"/>
<feature type="region of interest" description="Disordered" evidence="1">
    <location>
        <begin position="282"/>
        <end position="349"/>
    </location>
</feature>
<sequence>MSEPRLDRAVVLIELDRLEAARAELAGVLAVEPDNADAHAHVAHTWLRSADFATASAAARTALRHDPEHLFAWILLALSEHGLFDRLTDTDRIAALAHQDEAVRAAYTCVDLNPWAAECHRVLAVVLAPRDREAALAAVDAGIELDPQEPLLYLTRARVLWHGGEADAVAFRAALEQALRLEPDNAEAMYLLGADAARSGRRADAERWLLRAAELDPAHGPAARELLRQVPDPSGSLRDPAVRREHLGGPSTGGARRSSTRTIAVLVFLFVVGLARAVSGVDTDDASTRPTTTLRPPLTYYKPQPLPTFPQWSRYLTARPTPPHPFPSPTGHSTCPAEPAHPSPRQPPG</sequence>
<dbReference type="SUPFAM" id="SSF48452">
    <property type="entry name" value="TPR-like"/>
    <property type="match status" value="1"/>
</dbReference>
<dbReference type="InterPro" id="IPR019734">
    <property type="entry name" value="TPR_rpt"/>
</dbReference>
<evidence type="ECO:0000313" key="3">
    <source>
        <dbReference type="Proteomes" id="UP000798951"/>
    </source>
</evidence>
<evidence type="ECO:0000313" key="2">
    <source>
        <dbReference type="EMBL" id="KAF0842497.1"/>
    </source>
</evidence>
<reference evidence="2 3" key="1">
    <citation type="submission" date="2019-07" db="EMBL/GenBank/DDBJ databases">
        <title>Genomic Encyclopedia of Type Strains, Phase IV (KMG-IV): sequencing the most valuable type-strain genomes for metagenomic binning, comparative biology and taxonomic classification.</title>
        <authorList>
            <person name="Goeker M."/>
        </authorList>
    </citation>
    <scope>NUCLEOTIDE SEQUENCE [LARGE SCALE GENOMIC DNA]</scope>
    <source>
        <strain evidence="2 3">DSM 44831</strain>
    </source>
</reference>
<organism evidence="2 3">
    <name type="scientific">Nocardia caishijiensis</name>
    <dbReference type="NCBI Taxonomy" id="184756"/>
    <lineage>
        <taxon>Bacteria</taxon>
        <taxon>Bacillati</taxon>
        <taxon>Actinomycetota</taxon>
        <taxon>Actinomycetes</taxon>
        <taxon>Mycobacteriales</taxon>
        <taxon>Nocardiaceae</taxon>
        <taxon>Nocardia</taxon>
    </lineage>
</organism>
<feature type="region of interest" description="Disordered" evidence="1">
    <location>
        <begin position="227"/>
        <end position="257"/>
    </location>
</feature>
<accession>A0ABQ6YFU8</accession>
<dbReference type="RefSeq" id="WP_067985697.1">
    <property type="nucleotide sequence ID" value="NZ_VMSD01000011.1"/>
</dbReference>
<dbReference type="InterPro" id="IPR011990">
    <property type="entry name" value="TPR-like_helical_dom_sf"/>
</dbReference>
<dbReference type="Gene3D" id="1.25.40.10">
    <property type="entry name" value="Tetratricopeptide repeat domain"/>
    <property type="match status" value="2"/>
</dbReference>
<comment type="caution">
    <text evidence="2">The sequence shown here is derived from an EMBL/GenBank/DDBJ whole genome shotgun (WGS) entry which is preliminary data.</text>
</comment>
<name>A0ABQ6YFU8_9NOCA</name>
<dbReference type="EMBL" id="VMSD01000011">
    <property type="protein sequence ID" value="KAF0842497.1"/>
    <property type="molecule type" value="Genomic_DNA"/>
</dbReference>
<protein>
    <submittedName>
        <fullName evidence="2">Cytochrome c-type biogenesis protein CcmH/NrfG</fullName>
    </submittedName>
</protein>
<feature type="compositionally biased region" description="Low complexity" evidence="1">
    <location>
        <begin position="288"/>
        <end position="299"/>
    </location>
</feature>
<evidence type="ECO:0000256" key="1">
    <source>
        <dbReference type="SAM" id="MobiDB-lite"/>
    </source>
</evidence>
<dbReference type="Pfam" id="PF13432">
    <property type="entry name" value="TPR_16"/>
    <property type="match status" value="1"/>
</dbReference>